<evidence type="ECO:0000256" key="1">
    <source>
        <dbReference type="SAM" id="MobiDB-lite"/>
    </source>
</evidence>
<keyword evidence="3" id="KW-1185">Reference proteome</keyword>
<sequence>MYPLALNLNGVPDFGTTERLGSLSTLLPVLSVPGGPAVDPPATPTPLTVIWPLVDRPHRVESPLSSGPALLADDSLASSLAVGGRLYTLLDAVRSAAETDPTLVRSLCFAVDPDLLTTVAAMAEGYQVRSGDGVIEGRGATTAELWLTTLREVAQGQCVIPLPFADADLAALSRADTVALQTLALGGPGITYDEDDEPRTTTDIVESVLGVTPVDGVVWPAGGTLDQRTLADLAALRETTVLADNTRLSGATGSAPFDLAANVRAVPYDGLVAQSLEPTLRVADGSVATSSVQNGLSALVYRGGIAATPEPVVVAPPRRWSADQDDLTVFLDTVRSLTAQGYTRPLSLPALLAGSPTALPPAWTTAPATPPPRSPRPRPRASPAPTACSASWSTRCCSRTPPTRSPRPR</sequence>
<protein>
    <submittedName>
        <fullName evidence="2">Uncharacterized protein</fullName>
    </submittedName>
</protein>
<gene>
    <name evidence="2" type="ORF">ACFQV2_38655</name>
</gene>
<evidence type="ECO:0000313" key="3">
    <source>
        <dbReference type="Proteomes" id="UP001596512"/>
    </source>
</evidence>
<comment type="caution">
    <text evidence="2">The sequence shown here is derived from an EMBL/GenBank/DDBJ whole genome shotgun (WGS) entry which is preliminary data.</text>
</comment>
<accession>A0ABW2TYG7</accession>
<organism evidence="2 3">
    <name type="scientific">Actinokineospora soli</name>
    <dbReference type="NCBI Taxonomy" id="1048753"/>
    <lineage>
        <taxon>Bacteria</taxon>
        <taxon>Bacillati</taxon>
        <taxon>Actinomycetota</taxon>
        <taxon>Actinomycetes</taxon>
        <taxon>Pseudonocardiales</taxon>
        <taxon>Pseudonocardiaceae</taxon>
        <taxon>Actinokineospora</taxon>
    </lineage>
</organism>
<feature type="compositionally biased region" description="Low complexity" evidence="1">
    <location>
        <begin position="381"/>
        <end position="402"/>
    </location>
</feature>
<evidence type="ECO:0000313" key="2">
    <source>
        <dbReference type="EMBL" id="MFC7618409.1"/>
    </source>
</evidence>
<dbReference type="Proteomes" id="UP001596512">
    <property type="component" value="Unassembled WGS sequence"/>
</dbReference>
<proteinExistence type="predicted"/>
<reference evidence="3" key="1">
    <citation type="journal article" date="2019" name="Int. J. Syst. Evol. Microbiol.">
        <title>The Global Catalogue of Microorganisms (GCM) 10K type strain sequencing project: providing services to taxonomists for standard genome sequencing and annotation.</title>
        <authorList>
            <consortium name="The Broad Institute Genomics Platform"/>
            <consortium name="The Broad Institute Genome Sequencing Center for Infectious Disease"/>
            <person name="Wu L."/>
            <person name="Ma J."/>
        </authorList>
    </citation>
    <scope>NUCLEOTIDE SEQUENCE [LARGE SCALE GENOMIC DNA]</scope>
    <source>
        <strain evidence="3">JCM 17695</strain>
    </source>
</reference>
<feature type="region of interest" description="Disordered" evidence="1">
    <location>
        <begin position="359"/>
        <end position="409"/>
    </location>
</feature>
<dbReference type="EMBL" id="JBHTEY010000004">
    <property type="protein sequence ID" value="MFC7618409.1"/>
    <property type="molecule type" value="Genomic_DNA"/>
</dbReference>
<name>A0ABW2TYG7_9PSEU</name>